<keyword evidence="4" id="KW-0808">Transferase</keyword>
<keyword evidence="8" id="KW-1185">Reference proteome</keyword>
<gene>
    <name evidence="7" type="ORF">NF27_JF00140</name>
</gene>
<dbReference type="Pfam" id="PF03279">
    <property type="entry name" value="Lip_A_acyltrans"/>
    <property type="match status" value="1"/>
</dbReference>
<dbReference type="InterPro" id="IPR004960">
    <property type="entry name" value="LipA_acyltrans"/>
</dbReference>
<evidence type="ECO:0000256" key="2">
    <source>
        <dbReference type="ARBA" id="ARBA00022475"/>
    </source>
</evidence>
<dbReference type="CDD" id="cd07984">
    <property type="entry name" value="LPLAT_LABLAT-like"/>
    <property type="match status" value="1"/>
</dbReference>
<dbReference type="Proteomes" id="UP000031258">
    <property type="component" value="Unassembled WGS sequence"/>
</dbReference>
<dbReference type="PANTHER" id="PTHR30606:SF10">
    <property type="entry name" value="PHOSPHATIDYLINOSITOL MANNOSIDE ACYLTRANSFERASE"/>
    <property type="match status" value="1"/>
</dbReference>
<evidence type="ECO:0000256" key="4">
    <source>
        <dbReference type="ARBA" id="ARBA00022679"/>
    </source>
</evidence>
<comment type="subcellular location">
    <subcellularLocation>
        <location evidence="1">Cell inner membrane</location>
    </subcellularLocation>
</comment>
<keyword evidence="3" id="KW-0997">Cell inner membrane</keyword>
<evidence type="ECO:0000256" key="3">
    <source>
        <dbReference type="ARBA" id="ARBA00022519"/>
    </source>
</evidence>
<comment type="caution">
    <text evidence="7">The sequence shown here is derived from an EMBL/GenBank/DDBJ whole genome shotgun (WGS) entry which is preliminary data.</text>
</comment>
<evidence type="ECO:0000313" key="7">
    <source>
        <dbReference type="EMBL" id="KIE04136.1"/>
    </source>
</evidence>
<accession>A0A0C1MW82</accession>
<dbReference type="STRING" id="86105.NF27_JF00140"/>
<evidence type="ECO:0000256" key="6">
    <source>
        <dbReference type="ARBA" id="ARBA00023315"/>
    </source>
</evidence>
<dbReference type="RefSeq" id="WP_039459291.1">
    <property type="nucleotide sequence ID" value="NZ_JSWE01000223.1"/>
</dbReference>
<keyword evidence="2" id="KW-1003">Cell membrane</keyword>
<dbReference type="GO" id="GO:0009247">
    <property type="term" value="P:glycolipid biosynthetic process"/>
    <property type="evidence" value="ECO:0007669"/>
    <property type="project" value="UniProtKB-ARBA"/>
</dbReference>
<dbReference type="GO" id="GO:0016746">
    <property type="term" value="F:acyltransferase activity"/>
    <property type="evidence" value="ECO:0007669"/>
    <property type="project" value="UniProtKB-KW"/>
</dbReference>
<protein>
    <recommendedName>
        <fullName evidence="9">Lipid A biosynthesis lauroyl acyltransferase</fullName>
    </recommendedName>
</protein>
<dbReference type="PANTHER" id="PTHR30606">
    <property type="entry name" value="LIPID A BIOSYNTHESIS LAUROYL ACYLTRANSFERASE"/>
    <property type="match status" value="1"/>
</dbReference>
<evidence type="ECO:0008006" key="9">
    <source>
        <dbReference type="Google" id="ProtNLM"/>
    </source>
</evidence>
<dbReference type="EMBL" id="JSWE01000223">
    <property type="protein sequence ID" value="KIE04136.1"/>
    <property type="molecule type" value="Genomic_DNA"/>
</dbReference>
<dbReference type="OrthoDB" id="9801955at2"/>
<name>A0A0C1MW82_9RICK</name>
<sequence length="290" mass="33497">MLKQIKYLSEALLACIYFLVCYLLPLEVASSLSGKLLEIIGCLFKANKVAYKNLTLCFPNLSEQEKHKIIKKMWNNLGRVIGEIPHWQTMSSKKFTEQVTICDYSNGGFQKVKSALFLSAHYGNWEIFPRFLKENNLNLSLVYRPANNPFVDYIISRARHKHGILLIKKGIGGIRKIMESLKLGHLIGMLVDQKTNDGIEVPFFNLPARTTSAPANLALKFNIPIYLACVTRIRGAQYKIEIFPAIIASTEENTHSITSRINLKMEQWIRKDPTQWFWVHKRWDKKLYYD</sequence>
<dbReference type="AlphaFoldDB" id="A0A0C1MW82"/>
<evidence type="ECO:0000256" key="5">
    <source>
        <dbReference type="ARBA" id="ARBA00023136"/>
    </source>
</evidence>
<proteinExistence type="predicted"/>
<keyword evidence="6" id="KW-0012">Acyltransferase</keyword>
<evidence type="ECO:0000313" key="8">
    <source>
        <dbReference type="Proteomes" id="UP000031258"/>
    </source>
</evidence>
<organism evidence="7 8">
    <name type="scientific">Candidatus Jidaibacter acanthamoebae</name>
    <dbReference type="NCBI Taxonomy" id="86105"/>
    <lineage>
        <taxon>Bacteria</taxon>
        <taxon>Pseudomonadati</taxon>
        <taxon>Pseudomonadota</taxon>
        <taxon>Alphaproteobacteria</taxon>
        <taxon>Rickettsiales</taxon>
        <taxon>Candidatus Midichloriaceae</taxon>
        <taxon>Candidatus Jidaibacter</taxon>
    </lineage>
</organism>
<keyword evidence="5" id="KW-0472">Membrane</keyword>
<evidence type="ECO:0000256" key="1">
    <source>
        <dbReference type="ARBA" id="ARBA00004533"/>
    </source>
</evidence>
<dbReference type="GO" id="GO:0005886">
    <property type="term" value="C:plasma membrane"/>
    <property type="evidence" value="ECO:0007669"/>
    <property type="project" value="UniProtKB-SubCell"/>
</dbReference>
<reference evidence="7 8" key="1">
    <citation type="submission" date="2014-11" db="EMBL/GenBank/DDBJ databases">
        <title>A Rickettsiales Symbiont of Amoebae With Ancient Features.</title>
        <authorList>
            <person name="Schulz F."/>
            <person name="Martijn J."/>
            <person name="Wascher F."/>
            <person name="Kostanjsek R."/>
            <person name="Ettema T.J."/>
            <person name="Horn M."/>
        </authorList>
    </citation>
    <scope>NUCLEOTIDE SEQUENCE [LARGE SCALE GENOMIC DNA]</scope>
    <source>
        <strain evidence="7 8">UWC36</strain>
    </source>
</reference>